<evidence type="ECO:0000313" key="4">
    <source>
        <dbReference type="Proteomes" id="UP000034672"/>
    </source>
</evidence>
<dbReference type="Proteomes" id="UP000034672">
    <property type="component" value="Unassembled WGS sequence"/>
</dbReference>
<protein>
    <submittedName>
        <fullName evidence="1">Capsular biosynthesis protein</fullName>
    </submittedName>
</protein>
<dbReference type="Gene3D" id="3.40.50.12780">
    <property type="entry name" value="N-terminal domain of ligase-like"/>
    <property type="match status" value="1"/>
</dbReference>
<accession>A0A0F8QCS5</accession>
<evidence type="ECO:0000313" key="3">
    <source>
        <dbReference type="Proteomes" id="UP000034259"/>
    </source>
</evidence>
<dbReference type="AlphaFoldDB" id="A0A0F8QCS5"/>
<dbReference type="EMBL" id="JJQI01000045">
    <property type="protein sequence ID" value="KKH40466.1"/>
    <property type="molecule type" value="Genomic_DNA"/>
</dbReference>
<dbReference type="SUPFAM" id="SSF56801">
    <property type="entry name" value="Acetyl-CoA synthetase-like"/>
    <property type="match status" value="1"/>
</dbReference>
<dbReference type="PATRIC" id="fig|2209.52.peg.79"/>
<dbReference type="InterPro" id="IPR053158">
    <property type="entry name" value="CapK_Type1_Caps_Biosynth"/>
</dbReference>
<dbReference type="PANTHER" id="PTHR36932:SF1">
    <property type="entry name" value="CAPSULAR POLYSACCHARIDE BIOSYNTHESIS PROTEIN"/>
    <property type="match status" value="1"/>
</dbReference>
<name>A0A0F8QCS5_METMZ</name>
<dbReference type="PANTHER" id="PTHR36932">
    <property type="entry name" value="CAPSULAR POLYSACCHARIDE BIOSYNTHESIS PROTEIN"/>
    <property type="match status" value="1"/>
</dbReference>
<dbReference type="InterPro" id="IPR042099">
    <property type="entry name" value="ANL_N_sf"/>
</dbReference>
<reference evidence="3 4" key="1">
    <citation type="journal article" date="2015" name="ISME J.">
        <title>Genomic and phenotypic differentiation among Methanosarcina mazei populations from Columbia River sediment.</title>
        <authorList>
            <person name="Youngblut N.D."/>
            <person name="Wirth J.S."/>
            <person name="Henriksen J.R."/>
            <person name="Smith M."/>
            <person name="Simon H."/>
            <person name="Metcalf W.W."/>
            <person name="Whitaker R.J."/>
        </authorList>
    </citation>
    <scope>NUCLEOTIDE SEQUENCE [LARGE SCALE GENOMIC DNA]</scope>
    <source>
        <strain evidence="1 4">1.H.A.1A.4</strain>
        <strain evidence="2 3">1.H.A.2.1</strain>
    </source>
</reference>
<evidence type="ECO:0000313" key="1">
    <source>
        <dbReference type="EMBL" id="KKH40466.1"/>
    </source>
</evidence>
<comment type="caution">
    <text evidence="1">The sequence shown here is derived from an EMBL/GenBank/DDBJ whole genome shotgun (WGS) entry which is preliminary data.</text>
</comment>
<evidence type="ECO:0000313" key="2">
    <source>
        <dbReference type="EMBL" id="KKH44631.1"/>
    </source>
</evidence>
<organism evidence="1 4">
    <name type="scientific">Methanosarcina mazei</name>
    <name type="common">Methanosarcina frisia</name>
    <dbReference type="NCBI Taxonomy" id="2209"/>
    <lineage>
        <taxon>Archaea</taxon>
        <taxon>Methanobacteriati</taxon>
        <taxon>Methanobacteriota</taxon>
        <taxon>Stenosarchaea group</taxon>
        <taxon>Methanomicrobia</taxon>
        <taxon>Methanosarcinales</taxon>
        <taxon>Methanosarcinaceae</taxon>
        <taxon>Methanosarcina</taxon>
    </lineage>
</organism>
<proteinExistence type="predicted"/>
<dbReference type="EMBL" id="JJQK01000271">
    <property type="protein sequence ID" value="KKH44631.1"/>
    <property type="molecule type" value="Genomic_DNA"/>
</dbReference>
<gene>
    <name evidence="1" type="ORF">DU71_00360</name>
    <name evidence="2" type="ORF">DU72_10135</name>
</gene>
<dbReference type="Proteomes" id="UP000034259">
    <property type="component" value="Unassembled WGS sequence"/>
</dbReference>
<sequence>MLNKELFTCAHQVCDWRFYSTYQKLVVNQYKTYKELETEQETQLKHMMNFVYRNVPYYRKVFGNLKLRPSDIQKIEDLEKLPILNKSIIRENWNDFIPVNLKSMSFYDRATGGSTGSPFKYRLSKYDRFLSGVILYRGWGYAGYELGDKMVFLAGSSLGVGTTPKLVTKFHEIVRNIRKLSSFDMTYENLNKYAEIINSFEPKILTGYVSSIYFLANFLDENNISVTSPQGIITTAEKLFPNVKNKIETVFGCDVYDSYGLNDGGVTAFECSEHEYLHVDTERSIMEVVDENNSQIGEGKGTILATSLYNFAMPFIRYDTGDIGYIVDDVCSCGRNHKLLKEIIGRQQDILQTPEGKYIYGGFFTHIFWEINGIKEFQIIQKKLDTLIINIIAEENFDEDQLNLIREIIQTKSNAWNVEFKYVDKINKTAAGKYKYIINELKL</sequence>
<dbReference type="RefSeq" id="WP_048049071.1">
    <property type="nucleotide sequence ID" value="NZ_JJQI01000045.1"/>
</dbReference>